<feature type="coiled-coil region" evidence="1">
    <location>
        <begin position="201"/>
        <end position="240"/>
    </location>
</feature>
<evidence type="ECO:0000313" key="3">
    <source>
        <dbReference type="Proteomes" id="UP000322876"/>
    </source>
</evidence>
<comment type="caution">
    <text evidence="2">The sequence shown here is derived from an EMBL/GenBank/DDBJ whole genome shotgun (WGS) entry which is preliminary data.</text>
</comment>
<proteinExistence type="predicted"/>
<keyword evidence="3" id="KW-1185">Reference proteome</keyword>
<dbReference type="OrthoDB" id="5506355at2"/>
<dbReference type="EMBL" id="VFJB01000001">
    <property type="protein sequence ID" value="KAA0259323.1"/>
    <property type="molecule type" value="Genomic_DNA"/>
</dbReference>
<evidence type="ECO:0008006" key="4">
    <source>
        <dbReference type="Google" id="ProtNLM"/>
    </source>
</evidence>
<dbReference type="AlphaFoldDB" id="A0A5A8F6Y8"/>
<evidence type="ECO:0000256" key="1">
    <source>
        <dbReference type="SAM" id="Coils"/>
    </source>
</evidence>
<accession>A0A5A8F6Y8</accession>
<gene>
    <name evidence="2" type="ORF">FHQ18_00145</name>
</gene>
<dbReference type="Proteomes" id="UP000322876">
    <property type="component" value="Unassembled WGS sequence"/>
</dbReference>
<protein>
    <recommendedName>
        <fullName evidence="4">DUF2336 domain-containing protein</fullName>
    </recommendedName>
</protein>
<name>A0A5A8F6Y8_9BACT</name>
<organism evidence="2 3">
    <name type="scientific">Deferribacter autotrophicus</name>
    <dbReference type="NCBI Taxonomy" id="500465"/>
    <lineage>
        <taxon>Bacteria</taxon>
        <taxon>Pseudomonadati</taxon>
        <taxon>Deferribacterota</taxon>
        <taxon>Deferribacteres</taxon>
        <taxon>Deferribacterales</taxon>
        <taxon>Deferribacteraceae</taxon>
        <taxon>Deferribacter</taxon>
    </lineage>
</organism>
<evidence type="ECO:0000313" key="2">
    <source>
        <dbReference type="EMBL" id="KAA0259323.1"/>
    </source>
</evidence>
<sequence>MVESKLDSLISYFSNKDANNLSEKDKLLLLKTLKLPKNELLLRLYEKLKFISTIERELYLKKSTKEQIDLMLSKSIPIDFRRLHIIIYLLVKNYSEFIKNVCAFLRDLSFEQKKEILSSILFDEKEIKVLALYLKDDSDFIRALIEKNKITPETFKILSQSQEPESLFFLSNLNVLLRENPELIDLLLTNPFTPDESVVKLKYLKYEIEELERLKEEDLKEKEENEKDEIKEKDESLKVQELPESFERELEEKVDENLYAKVLRMSVPEKIKLALKGNKSARNILIKDANKQVSLSVLKNPRITEDEIDFITKNKVTPDHVLREIARNSNWVRNYQIVRNLAFNPKTPIDIGLHLLSRLYVKDLENLSKSREVSSVIKSQAYRLFKLKQKK</sequence>
<dbReference type="RefSeq" id="WP_149265144.1">
    <property type="nucleotide sequence ID" value="NZ_VFJB01000001.1"/>
</dbReference>
<reference evidence="2 3" key="1">
    <citation type="submission" date="2019-06" db="EMBL/GenBank/DDBJ databases">
        <title>Genomic insights into carbon and energy metabolism of Deferribacter autotrophicus revealed new metabolic traits in the phylum Deferribacteres.</title>
        <authorList>
            <person name="Slobodkin A.I."/>
            <person name="Slobodkina G.B."/>
            <person name="Allioux M."/>
            <person name="Alain K."/>
            <person name="Jebbar M."/>
            <person name="Shadrin V."/>
            <person name="Kublanov I.V."/>
            <person name="Toshchakov S.V."/>
            <person name="Bonch-Osmolovskaya E.A."/>
        </authorList>
    </citation>
    <scope>NUCLEOTIDE SEQUENCE [LARGE SCALE GENOMIC DNA]</scope>
    <source>
        <strain evidence="2 3">SL50</strain>
    </source>
</reference>
<keyword evidence="1" id="KW-0175">Coiled coil</keyword>